<dbReference type="EMBL" id="JAAZHI010000252">
    <property type="protein sequence ID" value="NLA57172.1"/>
    <property type="molecule type" value="Genomic_DNA"/>
</dbReference>
<reference evidence="1 2" key="1">
    <citation type="journal article" date="2020" name="Biotechnol. Biofuels">
        <title>New insights from the biogas microbiome by comprehensive genome-resolved metagenomics of nearly 1600 species originating from multiple anaerobic digesters.</title>
        <authorList>
            <person name="Campanaro S."/>
            <person name="Treu L."/>
            <person name="Rodriguez-R L.M."/>
            <person name="Kovalovszki A."/>
            <person name="Ziels R.M."/>
            <person name="Maus I."/>
            <person name="Zhu X."/>
            <person name="Kougias P.G."/>
            <person name="Basile A."/>
            <person name="Luo G."/>
            <person name="Schluter A."/>
            <person name="Konstantinidis K.T."/>
            <person name="Angelidaki I."/>
        </authorList>
    </citation>
    <scope>NUCLEOTIDE SEQUENCE [LARGE SCALE GENOMIC DNA]</scope>
    <source>
        <strain evidence="1">AS15tlH2ME_198</strain>
    </source>
</reference>
<dbReference type="Proteomes" id="UP000557899">
    <property type="component" value="Unassembled WGS sequence"/>
</dbReference>
<gene>
    <name evidence="1" type="ORF">GX859_12935</name>
</gene>
<organism evidence="1 2">
    <name type="scientific">Corynebacterium humireducens</name>
    <dbReference type="NCBI Taxonomy" id="1223514"/>
    <lineage>
        <taxon>Bacteria</taxon>
        <taxon>Bacillati</taxon>
        <taxon>Actinomycetota</taxon>
        <taxon>Actinomycetes</taxon>
        <taxon>Mycobacteriales</taxon>
        <taxon>Corynebacteriaceae</taxon>
        <taxon>Corynebacterium</taxon>
    </lineage>
</organism>
<accession>A0A7X6PR02</accession>
<proteinExistence type="predicted"/>
<name>A0A7X6PR02_9CORY</name>
<dbReference type="AlphaFoldDB" id="A0A7X6PR02"/>
<sequence>MQCTSFARGHNVHYIQAKLAHKRPGEIKKVCVLGHDGHWLTFEMDGHIHRMWNHDPAQVRAFHDQAVALQSIPHTASCPLYFTSVNLMIARHDETVMLYADPEGPTDCDDRPNVFFLNVDRDRE</sequence>
<comment type="caution">
    <text evidence="1">The sequence shown here is derived from an EMBL/GenBank/DDBJ whole genome shotgun (WGS) entry which is preliminary data.</text>
</comment>
<evidence type="ECO:0000313" key="1">
    <source>
        <dbReference type="EMBL" id="NLA57172.1"/>
    </source>
</evidence>
<evidence type="ECO:0000313" key="2">
    <source>
        <dbReference type="Proteomes" id="UP000557899"/>
    </source>
</evidence>
<protein>
    <submittedName>
        <fullName evidence="1">Uncharacterized protein</fullName>
    </submittedName>
</protein>